<keyword evidence="5" id="KW-0539">Nucleus</keyword>
<dbReference type="EMBL" id="CAJOBC010094157">
    <property type="protein sequence ID" value="CAF4422799.1"/>
    <property type="molecule type" value="Genomic_DNA"/>
</dbReference>
<keyword evidence="4" id="KW-0862">Zinc</keyword>
<reference evidence="6" key="1">
    <citation type="submission" date="2021-02" db="EMBL/GenBank/DDBJ databases">
        <authorList>
            <person name="Nowell W R."/>
        </authorList>
    </citation>
    <scope>NUCLEOTIDE SEQUENCE</scope>
</reference>
<gene>
    <name evidence="6" type="ORF">GPM918_LOCUS39782</name>
    <name evidence="7" type="ORF">SRO942_LOCUS40683</name>
</gene>
<evidence type="ECO:0000256" key="1">
    <source>
        <dbReference type="ARBA" id="ARBA00004123"/>
    </source>
</evidence>
<dbReference type="GO" id="GO:0005634">
    <property type="term" value="C:nucleus"/>
    <property type="evidence" value="ECO:0007669"/>
    <property type="project" value="UniProtKB-SubCell"/>
</dbReference>
<sequence length="168" mass="19064">MISSSTISTERKCDLHTAAINCIIQDGLPFDTFQRPGMSKFLSTAIPGYKGPHRKTVHLWKSPRRIHFISLTAHVFNKNYESIPIVLGFRRIIGPHTAGSIERYIKYELNRLNIKKEQIISITTDNGSNIKKAASSLKFGDPISCMAHNLNTVIKKDLYLWIEPKPDE</sequence>
<evidence type="ECO:0000256" key="4">
    <source>
        <dbReference type="ARBA" id="ARBA00022833"/>
    </source>
</evidence>
<organism evidence="6 8">
    <name type="scientific">Didymodactylos carnosus</name>
    <dbReference type="NCBI Taxonomy" id="1234261"/>
    <lineage>
        <taxon>Eukaryota</taxon>
        <taxon>Metazoa</taxon>
        <taxon>Spiralia</taxon>
        <taxon>Gnathifera</taxon>
        <taxon>Rotifera</taxon>
        <taxon>Eurotatoria</taxon>
        <taxon>Bdelloidea</taxon>
        <taxon>Philodinida</taxon>
        <taxon>Philodinidae</taxon>
        <taxon>Didymodactylos</taxon>
    </lineage>
</organism>
<keyword evidence="8" id="KW-1185">Reference proteome</keyword>
<dbReference type="AlphaFoldDB" id="A0A815XSS0"/>
<evidence type="ECO:0000256" key="3">
    <source>
        <dbReference type="ARBA" id="ARBA00022771"/>
    </source>
</evidence>
<dbReference type="Proteomes" id="UP000663829">
    <property type="component" value="Unassembled WGS sequence"/>
</dbReference>
<evidence type="ECO:0000313" key="6">
    <source>
        <dbReference type="EMBL" id="CAF1561306.1"/>
    </source>
</evidence>
<keyword evidence="2" id="KW-0479">Metal-binding</keyword>
<evidence type="ECO:0008006" key="9">
    <source>
        <dbReference type="Google" id="ProtNLM"/>
    </source>
</evidence>
<dbReference type="PANTHER" id="PTHR46481">
    <property type="entry name" value="ZINC FINGER BED DOMAIN-CONTAINING PROTEIN 4"/>
    <property type="match status" value="1"/>
</dbReference>
<protein>
    <recommendedName>
        <fullName evidence="9">DUF659 domain-containing protein</fullName>
    </recommendedName>
</protein>
<evidence type="ECO:0000313" key="8">
    <source>
        <dbReference type="Proteomes" id="UP000663829"/>
    </source>
</evidence>
<name>A0A815XSS0_9BILA</name>
<dbReference type="EMBL" id="CAJNOQ010028403">
    <property type="protein sequence ID" value="CAF1561306.1"/>
    <property type="molecule type" value="Genomic_DNA"/>
</dbReference>
<dbReference type="InterPro" id="IPR012337">
    <property type="entry name" value="RNaseH-like_sf"/>
</dbReference>
<evidence type="ECO:0000256" key="5">
    <source>
        <dbReference type="ARBA" id="ARBA00023242"/>
    </source>
</evidence>
<accession>A0A815XSS0</accession>
<dbReference type="SUPFAM" id="SSF53098">
    <property type="entry name" value="Ribonuclease H-like"/>
    <property type="match status" value="1"/>
</dbReference>
<keyword evidence="3" id="KW-0863">Zinc-finger</keyword>
<dbReference type="Proteomes" id="UP000681722">
    <property type="component" value="Unassembled WGS sequence"/>
</dbReference>
<dbReference type="OrthoDB" id="1607513at2759"/>
<dbReference type="InterPro" id="IPR052035">
    <property type="entry name" value="ZnF_BED_domain_contain"/>
</dbReference>
<evidence type="ECO:0000256" key="2">
    <source>
        <dbReference type="ARBA" id="ARBA00022723"/>
    </source>
</evidence>
<comment type="subcellular location">
    <subcellularLocation>
        <location evidence="1">Nucleus</location>
    </subcellularLocation>
</comment>
<dbReference type="GO" id="GO:0008270">
    <property type="term" value="F:zinc ion binding"/>
    <property type="evidence" value="ECO:0007669"/>
    <property type="project" value="UniProtKB-KW"/>
</dbReference>
<comment type="caution">
    <text evidence="6">The sequence shown here is derived from an EMBL/GenBank/DDBJ whole genome shotgun (WGS) entry which is preliminary data.</text>
</comment>
<proteinExistence type="predicted"/>
<dbReference type="PANTHER" id="PTHR46481:SF10">
    <property type="entry name" value="ZINC FINGER BED DOMAIN-CONTAINING PROTEIN 39"/>
    <property type="match status" value="1"/>
</dbReference>
<evidence type="ECO:0000313" key="7">
    <source>
        <dbReference type="EMBL" id="CAF4422799.1"/>
    </source>
</evidence>